<dbReference type="Proteomes" id="UP000056109">
    <property type="component" value="Chromosome I"/>
</dbReference>
<dbReference type="AlphaFoldDB" id="A0A0U5BA06"/>
<sequence>MKAVLETENINLFRSTTAQQLNPEVFPGISAPPI</sequence>
<keyword evidence="2" id="KW-1185">Reference proteome</keyword>
<reference evidence="2" key="1">
    <citation type="submission" date="2014-09" db="EMBL/GenBank/DDBJ databases">
        <authorList>
            <person name="Illeghems K.G."/>
        </authorList>
    </citation>
    <scope>NUCLEOTIDE SEQUENCE [LARGE SCALE GENOMIC DNA]</scope>
    <source>
        <strain evidence="2">108B</strain>
    </source>
</reference>
<dbReference type="KEGG" id="asz:ASN_2072"/>
<gene>
    <name evidence="1" type="ORF">ASN_2072</name>
</gene>
<proteinExistence type="predicted"/>
<evidence type="ECO:0000313" key="2">
    <source>
        <dbReference type="Proteomes" id="UP000056109"/>
    </source>
</evidence>
<accession>A0A0U5BA06</accession>
<dbReference type="PATRIC" id="fig|446692.3.peg.2141"/>
<evidence type="ECO:0000313" key="1">
    <source>
        <dbReference type="EMBL" id="CEF41379.1"/>
    </source>
</evidence>
<protein>
    <submittedName>
        <fullName evidence="1">Uncharacterized protein</fullName>
    </submittedName>
</protein>
<organism evidence="1 2">
    <name type="scientific">Acetobacter senegalensis</name>
    <dbReference type="NCBI Taxonomy" id="446692"/>
    <lineage>
        <taxon>Bacteria</taxon>
        <taxon>Pseudomonadati</taxon>
        <taxon>Pseudomonadota</taxon>
        <taxon>Alphaproteobacteria</taxon>
        <taxon>Acetobacterales</taxon>
        <taxon>Acetobacteraceae</taxon>
        <taxon>Acetobacter</taxon>
    </lineage>
</organism>
<name>A0A0U5BA06_9PROT</name>
<dbReference type="EMBL" id="LN606600">
    <property type="protein sequence ID" value="CEF41379.1"/>
    <property type="molecule type" value="Genomic_DNA"/>
</dbReference>